<evidence type="ECO:0000313" key="5">
    <source>
        <dbReference type="Proteomes" id="UP000481583"/>
    </source>
</evidence>
<dbReference type="SUPFAM" id="SSF56601">
    <property type="entry name" value="beta-lactamase/transpeptidase-like"/>
    <property type="match status" value="1"/>
</dbReference>
<evidence type="ECO:0000313" key="4">
    <source>
        <dbReference type="EMBL" id="NGN63959.1"/>
    </source>
</evidence>
<evidence type="ECO:0000256" key="2">
    <source>
        <dbReference type="SAM" id="SignalP"/>
    </source>
</evidence>
<dbReference type="InterPro" id="IPR012338">
    <property type="entry name" value="Beta-lactam/transpept-like"/>
</dbReference>
<evidence type="ECO:0000259" key="3">
    <source>
        <dbReference type="Pfam" id="PF00144"/>
    </source>
</evidence>
<reference evidence="4 5" key="1">
    <citation type="submission" date="2020-02" db="EMBL/GenBank/DDBJ databases">
        <title>Whole-genome analyses of novel actinobacteria.</title>
        <authorList>
            <person name="Sahin N."/>
        </authorList>
    </citation>
    <scope>NUCLEOTIDE SEQUENCE [LARGE SCALE GENOMIC DNA]</scope>
    <source>
        <strain evidence="4 5">A7024</strain>
    </source>
</reference>
<keyword evidence="5" id="KW-1185">Reference proteome</keyword>
<dbReference type="Proteomes" id="UP000481583">
    <property type="component" value="Unassembled WGS sequence"/>
</dbReference>
<protein>
    <submittedName>
        <fullName evidence="4">Beta-lactamase family protein</fullName>
    </submittedName>
</protein>
<dbReference type="AlphaFoldDB" id="A0A6G4TVC3"/>
<gene>
    <name evidence="4" type="ORF">G5C51_08585</name>
</gene>
<dbReference type="PANTHER" id="PTHR46825">
    <property type="entry name" value="D-ALANYL-D-ALANINE-CARBOXYPEPTIDASE/ENDOPEPTIDASE AMPH"/>
    <property type="match status" value="1"/>
</dbReference>
<dbReference type="RefSeq" id="WP_165234370.1">
    <property type="nucleotide sequence ID" value="NZ_JAAKZV010000024.1"/>
</dbReference>
<keyword evidence="2" id="KW-0732">Signal</keyword>
<feature type="region of interest" description="Disordered" evidence="1">
    <location>
        <begin position="58"/>
        <end position="81"/>
    </location>
</feature>
<accession>A0A6G4TVC3</accession>
<proteinExistence type="predicted"/>
<feature type="signal peptide" evidence="2">
    <location>
        <begin position="1"/>
        <end position="29"/>
    </location>
</feature>
<evidence type="ECO:0000256" key="1">
    <source>
        <dbReference type="SAM" id="MobiDB-lite"/>
    </source>
</evidence>
<dbReference type="Gene3D" id="3.40.710.10">
    <property type="entry name" value="DD-peptidase/beta-lactamase superfamily"/>
    <property type="match status" value="1"/>
</dbReference>
<comment type="caution">
    <text evidence="4">The sequence shown here is derived from an EMBL/GenBank/DDBJ whole genome shotgun (WGS) entry which is preliminary data.</text>
</comment>
<dbReference type="InterPro" id="IPR001466">
    <property type="entry name" value="Beta-lactam-related"/>
</dbReference>
<sequence>MARTTVRRTTASVLTAAALVAAVAPSAGALAPDRGEDPVQQGLERLVDEHDVPGALAYDGRTTRTAGTAELGTDRPMPGPDDSFRIASVTKSFTATAVMRLVAKGELGLDDRAGRYVPQLKGSDITVRQLLKQRTGLAEYATRPDWNRPEPYTPEEFLELSLRQGPDFAPDADWGYSNTNYLVLGMIIGKVSGTDFRTYIERHILQPLGLDHTYWPGRDELTLRGPHARNYGIHPAHPEDGRTDVTELPGYLFGPSGGLVSTPRDLDAFWDGLFRGRLLPKWAVRQMTHDATEVGGQGPYPVGSKYGYGLVGIPLSCGGTHWGHEGDLPGDSVLSGRTAGGRTVTVYGTTNVSPDEAAVRELLATADAAFCKRR</sequence>
<feature type="chain" id="PRO_5026123347" evidence="2">
    <location>
        <begin position="30"/>
        <end position="374"/>
    </location>
</feature>
<name>A0A6G4TVC3_9ACTN</name>
<dbReference type="EMBL" id="JAAKZV010000024">
    <property type="protein sequence ID" value="NGN63959.1"/>
    <property type="molecule type" value="Genomic_DNA"/>
</dbReference>
<dbReference type="PANTHER" id="PTHR46825:SF7">
    <property type="entry name" value="D-ALANYL-D-ALANINE CARBOXYPEPTIDASE"/>
    <property type="match status" value="1"/>
</dbReference>
<dbReference type="Pfam" id="PF00144">
    <property type="entry name" value="Beta-lactamase"/>
    <property type="match status" value="1"/>
</dbReference>
<organism evidence="4 5">
    <name type="scientific">Streptomyces coryli</name>
    <dbReference type="NCBI Taxonomy" id="1128680"/>
    <lineage>
        <taxon>Bacteria</taxon>
        <taxon>Bacillati</taxon>
        <taxon>Actinomycetota</taxon>
        <taxon>Actinomycetes</taxon>
        <taxon>Kitasatosporales</taxon>
        <taxon>Streptomycetaceae</taxon>
        <taxon>Streptomyces</taxon>
    </lineage>
</organism>
<feature type="domain" description="Beta-lactamase-related" evidence="3">
    <location>
        <begin position="43"/>
        <end position="361"/>
    </location>
</feature>
<dbReference type="InterPro" id="IPR050491">
    <property type="entry name" value="AmpC-like"/>
</dbReference>